<dbReference type="PROSITE" id="PS51257">
    <property type="entry name" value="PROKAR_LIPOPROTEIN"/>
    <property type="match status" value="1"/>
</dbReference>
<gene>
    <name evidence="1" type="ORF">ABR189_03915</name>
</gene>
<dbReference type="Proteomes" id="UP001549749">
    <property type="component" value="Unassembled WGS sequence"/>
</dbReference>
<evidence type="ECO:0000313" key="2">
    <source>
        <dbReference type="Proteomes" id="UP001549749"/>
    </source>
</evidence>
<comment type="caution">
    <text evidence="1">The sequence shown here is derived from an EMBL/GenBank/DDBJ whole genome shotgun (WGS) entry which is preliminary data.</text>
</comment>
<sequence length="156" mass="16791">MKISTLFLLFAGGLATGCNQPTASQSGETDSVTTTATTTVPATTTCFIKAIGQDTVLLQLVVSDSLVNGHLSYNFFEKDKNTGEIKGSIKNNIIRATYQFMSEGVESTRNVVFRLSGNQVFEGVPDNFSKEGAPIFNSDDAALKFDTVPMETRACE</sequence>
<protein>
    <recommendedName>
        <fullName evidence="3">Lipoprotein</fullName>
    </recommendedName>
</protein>
<proteinExistence type="predicted"/>
<name>A0ABV2T0D8_9BACT</name>
<organism evidence="1 2">
    <name type="scientific">Chitinophaga defluvii</name>
    <dbReference type="NCBI Taxonomy" id="3163343"/>
    <lineage>
        <taxon>Bacteria</taxon>
        <taxon>Pseudomonadati</taxon>
        <taxon>Bacteroidota</taxon>
        <taxon>Chitinophagia</taxon>
        <taxon>Chitinophagales</taxon>
        <taxon>Chitinophagaceae</taxon>
        <taxon>Chitinophaga</taxon>
    </lineage>
</organism>
<evidence type="ECO:0008006" key="3">
    <source>
        <dbReference type="Google" id="ProtNLM"/>
    </source>
</evidence>
<keyword evidence="2" id="KW-1185">Reference proteome</keyword>
<evidence type="ECO:0000313" key="1">
    <source>
        <dbReference type="EMBL" id="MET6996494.1"/>
    </source>
</evidence>
<dbReference type="RefSeq" id="WP_354659136.1">
    <property type="nucleotide sequence ID" value="NZ_JBEXAC010000001.1"/>
</dbReference>
<accession>A0ABV2T0D8</accession>
<dbReference type="EMBL" id="JBEXAC010000001">
    <property type="protein sequence ID" value="MET6996494.1"/>
    <property type="molecule type" value="Genomic_DNA"/>
</dbReference>
<reference evidence="1 2" key="1">
    <citation type="submission" date="2024-06" db="EMBL/GenBank/DDBJ databases">
        <title>Chitinophaga defluvii sp. nov., isolated from municipal sewage.</title>
        <authorList>
            <person name="Zhang L."/>
        </authorList>
    </citation>
    <scope>NUCLEOTIDE SEQUENCE [LARGE SCALE GENOMIC DNA]</scope>
    <source>
        <strain evidence="1 2">H8</strain>
    </source>
</reference>